<dbReference type="EMBL" id="KV425941">
    <property type="protein sequence ID" value="KZV96559.1"/>
    <property type="molecule type" value="Genomic_DNA"/>
</dbReference>
<sequence length="557" mass="59898">MANKVEYDATAHHVHSVTVFQVDRAEVNRRIQVQLKAGQNDVVVSHLPSYLDEDSIRVDGIGSATVFDVVYSSPPPTVDSAENETLKALEKKRSALEAEKDSLTQQVTVLSDYAKTLNAKDTDASKLMTFLDLFSEKKLKLNEALVAVDDKIAAVEAEIRDEQLSSHEDVESQKRGVKITIVVLSEADGEAELSLTYTVSGASWTPLYDLRASVTDGKEGSHVLLHYRASISQSTGEPWEGVHLTLSTASPQLGSDIPTLSPLTLSEVARYPVGSFARARKSVRSADLAESAPMMALASAPGGGGSPPQMMRMRSAAVTESAVSSTFAIEGLSTIPTDTDDASQTHKVSIAELTFTSVDLEWITVPKEVSSVFLQCKVKNTSEYPLLPGDASVYLGNSFVAKSSIPHVSPHESFSTSLGVDGAVRVTYHPQSKHLKQATGSLFASAKTSTTSFSQRISVKNTRRATVKKLVVRDQVPVSQDGRIKVAVIEPKDIPGSVGASEGVRARWALKNEENPAEGETGDGMLEWVCTVPAGGNVDLNFSWDVTVPVGLQWRSS</sequence>
<dbReference type="NCBIfam" id="TIGR02231">
    <property type="entry name" value="mucoidy inhibitor MuiA family protein"/>
    <property type="match status" value="1"/>
</dbReference>
<gene>
    <name evidence="4" type="ORF">EXIGLDRAFT_833529</name>
</gene>
<dbReference type="InterPro" id="IPR025554">
    <property type="entry name" value="DUF4140"/>
</dbReference>
<accession>A0A166AZM7</accession>
<dbReference type="InParanoid" id="A0A166AZM7"/>
<dbReference type="PANTHER" id="PTHR31005">
    <property type="entry name" value="DUF4139 DOMAIN-CONTAINING PROTEIN"/>
    <property type="match status" value="1"/>
</dbReference>
<organism evidence="4 5">
    <name type="scientific">Exidia glandulosa HHB12029</name>
    <dbReference type="NCBI Taxonomy" id="1314781"/>
    <lineage>
        <taxon>Eukaryota</taxon>
        <taxon>Fungi</taxon>
        <taxon>Dikarya</taxon>
        <taxon>Basidiomycota</taxon>
        <taxon>Agaricomycotina</taxon>
        <taxon>Agaricomycetes</taxon>
        <taxon>Auriculariales</taxon>
        <taxon>Exidiaceae</taxon>
        <taxon>Exidia</taxon>
    </lineage>
</organism>
<keyword evidence="1" id="KW-0175">Coiled coil</keyword>
<evidence type="ECO:0000313" key="4">
    <source>
        <dbReference type="EMBL" id="KZV96559.1"/>
    </source>
</evidence>
<evidence type="ECO:0000259" key="2">
    <source>
        <dbReference type="Pfam" id="PF13598"/>
    </source>
</evidence>
<dbReference type="OrthoDB" id="10068793at2759"/>
<dbReference type="InterPro" id="IPR011935">
    <property type="entry name" value="CHP02231"/>
</dbReference>
<dbReference type="Pfam" id="PF13598">
    <property type="entry name" value="DUF4139"/>
    <property type="match status" value="1"/>
</dbReference>
<dbReference type="Pfam" id="PF13600">
    <property type="entry name" value="DUF4140"/>
    <property type="match status" value="1"/>
</dbReference>
<name>A0A166AZM7_EXIGL</name>
<dbReference type="AlphaFoldDB" id="A0A166AZM7"/>
<dbReference type="STRING" id="1314781.A0A166AZM7"/>
<feature type="coiled-coil region" evidence="1">
    <location>
        <begin position="79"/>
        <end position="106"/>
    </location>
</feature>
<dbReference type="Proteomes" id="UP000077266">
    <property type="component" value="Unassembled WGS sequence"/>
</dbReference>
<evidence type="ECO:0000313" key="5">
    <source>
        <dbReference type="Proteomes" id="UP000077266"/>
    </source>
</evidence>
<evidence type="ECO:0000256" key="1">
    <source>
        <dbReference type="SAM" id="Coils"/>
    </source>
</evidence>
<keyword evidence="5" id="KW-1185">Reference proteome</keyword>
<reference evidence="4 5" key="1">
    <citation type="journal article" date="2016" name="Mol. Biol. Evol.">
        <title>Comparative Genomics of Early-Diverging Mushroom-Forming Fungi Provides Insights into the Origins of Lignocellulose Decay Capabilities.</title>
        <authorList>
            <person name="Nagy L.G."/>
            <person name="Riley R."/>
            <person name="Tritt A."/>
            <person name="Adam C."/>
            <person name="Daum C."/>
            <person name="Floudas D."/>
            <person name="Sun H."/>
            <person name="Yadav J.S."/>
            <person name="Pangilinan J."/>
            <person name="Larsson K.H."/>
            <person name="Matsuura K."/>
            <person name="Barry K."/>
            <person name="Labutti K."/>
            <person name="Kuo R."/>
            <person name="Ohm R.A."/>
            <person name="Bhattacharya S.S."/>
            <person name="Shirouzu T."/>
            <person name="Yoshinaga Y."/>
            <person name="Martin F.M."/>
            <person name="Grigoriev I.V."/>
            <person name="Hibbett D.S."/>
        </authorList>
    </citation>
    <scope>NUCLEOTIDE SEQUENCE [LARGE SCALE GENOMIC DNA]</scope>
    <source>
        <strain evidence="4 5">HHB12029</strain>
    </source>
</reference>
<proteinExistence type="predicted"/>
<feature type="domain" description="DUF4139" evidence="2">
    <location>
        <begin position="193"/>
        <end position="549"/>
    </location>
</feature>
<protein>
    <recommendedName>
        <fullName evidence="6">Mucoidy inhibitor A</fullName>
    </recommendedName>
</protein>
<evidence type="ECO:0000259" key="3">
    <source>
        <dbReference type="Pfam" id="PF13600"/>
    </source>
</evidence>
<feature type="domain" description="DUF4140" evidence="3">
    <location>
        <begin position="17"/>
        <end position="116"/>
    </location>
</feature>
<dbReference type="PANTHER" id="PTHR31005:SF8">
    <property type="entry name" value="DUF4139 DOMAIN-CONTAINING PROTEIN"/>
    <property type="match status" value="1"/>
</dbReference>
<dbReference type="InterPro" id="IPR037291">
    <property type="entry name" value="DUF4139"/>
</dbReference>
<evidence type="ECO:0008006" key="6">
    <source>
        <dbReference type="Google" id="ProtNLM"/>
    </source>
</evidence>